<evidence type="ECO:0000256" key="6">
    <source>
        <dbReference type="ARBA" id="ARBA00022723"/>
    </source>
</evidence>
<dbReference type="Gene3D" id="2.170.270.10">
    <property type="entry name" value="SET domain"/>
    <property type="match status" value="1"/>
</dbReference>
<sequence>MEDSYNHPEDGLAYIESNIPGIGIDETLFNTQPSISCDCKNKSCFENESCSCVKLYGVNFKNRLLVDNKLYSNSLIIECNSFCSCSLNCGNRLVQLGPRKGLVIFKDLNKGFGVKSEEIIKSGSFICEYSGELIGKMEAKLRSKNNKDKMNFIFVLREFCNSNVLETIVDATKIGNIGRYINHSCEPNSVILPVRNDSVIPKLAIFAICDIQIDEEITYNYSGNDYFEANQGTLCYCGSTKCKHYLPCDKELLI</sequence>
<dbReference type="Pfam" id="PF00856">
    <property type="entry name" value="SET"/>
    <property type="match status" value="1"/>
</dbReference>
<evidence type="ECO:0000259" key="9">
    <source>
        <dbReference type="PROSITE" id="PS50867"/>
    </source>
</evidence>
<proteinExistence type="predicted"/>
<dbReference type="GO" id="GO:0008270">
    <property type="term" value="F:zinc ion binding"/>
    <property type="evidence" value="ECO:0007669"/>
    <property type="project" value="InterPro"/>
</dbReference>
<dbReference type="PROSITE" id="PS50867">
    <property type="entry name" value="PRE_SET"/>
    <property type="match status" value="1"/>
</dbReference>
<keyword evidence="5" id="KW-0949">S-adenosyl-L-methionine</keyword>
<dbReference type="SUPFAM" id="SSF82199">
    <property type="entry name" value="SET domain"/>
    <property type="match status" value="1"/>
</dbReference>
<name>A0A1B6CA52_9HEMI</name>
<organism evidence="11">
    <name type="scientific">Clastoptera arizonana</name>
    <name type="common">Arizona spittle bug</name>
    <dbReference type="NCBI Taxonomy" id="38151"/>
    <lineage>
        <taxon>Eukaryota</taxon>
        <taxon>Metazoa</taxon>
        <taxon>Ecdysozoa</taxon>
        <taxon>Arthropoda</taxon>
        <taxon>Hexapoda</taxon>
        <taxon>Insecta</taxon>
        <taxon>Pterygota</taxon>
        <taxon>Neoptera</taxon>
        <taxon>Paraneoptera</taxon>
        <taxon>Hemiptera</taxon>
        <taxon>Auchenorrhyncha</taxon>
        <taxon>Cercopoidea</taxon>
        <taxon>Clastopteridae</taxon>
        <taxon>Clastoptera</taxon>
    </lineage>
</organism>
<dbReference type="InterPro" id="IPR001214">
    <property type="entry name" value="SET_dom"/>
</dbReference>
<accession>A0A1B6CA52</accession>
<dbReference type="GO" id="GO:0032259">
    <property type="term" value="P:methylation"/>
    <property type="evidence" value="ECO:0007669"/>
    <property type="project" value="UniProtKB-KW"/>
</dbReference>
<evidence type="ECO:0000256" key="1">
    <source>
        <dbReference type="ARBA" id="ARBA00004286"/>
    </source>
</evidence>
<dbReference type="InterPro" id="IPR007728">
    <property type="entry name" value="Pre-SET_dom"/>
</dbReference>
<keyword evidence="6" id="KW-0479">Metal-binding</keyword>
<evidence type="ECO:0000313" key="11">
    <source>
        <dbReference type="EMBL" id="JAS10362.1"/>
    </source>
</evidence>
<dbReference type="GO" id="GO:0042054">
    <property type="term" value="F:histone methyltransferase activity"/>
    <property type="evidence" value="ECO:0007669"/>
    <property type="project" value="InterPro"/>
</dbReference>
<keyword evidence="4" id="KW-0808">Transferase</keyword>
<evidence type="ECO:0000256" key="3">
    <source>
        <dbReference type="ARBA" id="ARBA00022603"/>
    </source>
</evidence>
<dbReference type="AlphaFoldDB" id="A0A1B6CA52"/>
<feature type="domain" description="Post-SET" evidence="10">
    <location>
        <begin position="231"/>
        <end position="247"/>
    </location>
</feature>
<dbReference type="InterPro" id="IPR050973">
    <property type="entry name" value="H3K9_Histone-Lys_N-MTase"/>
</dbReference>
<evidence type="ECO:0000259" key="8">
    <source>
        <dbReference type="PROSITE" id="PS50280"/>
    </source>
</evidence>
<dbReference type="PROSITE" id="PS50280">
    <property type="entry name" value="SET"/>
    <property type="match status" value="1"/>
</dbReference>
<dbReference type="PANTHER" id="PTHR46223:SF3">
    <property type="entry name" value="HISTONE-LYSINE N-METHYLTRANSFERASE SET-23"/>
    <property type="match status" value="1"/>
</dbReference>
<dbReference type="GO" id="GO:0008757">
    <property type="term" value="F:S-adenosylmethionine-dependent methyltransferase activity"/>
    <property type="evidence" value="ECO:0007669"/>
    <property type="project" value="UniProtKB-ARBA"/>
</dbReference>
<evidence type="ECO:0000256" key="2">
    <source>
        <dbReference type="ARBA" id="ARBA00022454"/>
    </source>
</evidence>
<feature type="domain" description="SET" evidence="8">
    <location>
        <begin position="100"/>
        <end position="222"/>
    </location>
</feature>
<dbReference type="InterPro" id="IPR046341">
    <property type="entry name" value="SET_dom_sf"/>
</dbReference>
<evidence type="ECO:0000256" key="5">
    <source>
        <dbReference type="ARBA" id="ARBA00022691"/>
    </source>
</evidence>
<dbReference type="InterPro" id="IPR003616">
    <property type="entry name" value="Post-SET_dom"/>
</dbReference>
<keyword evidence="7" id="KW-0862">Zinc</keyword>
<dbReference type="PANTHER" id="PTHR46223">
    <property type="entry name" value="HISTONE-LYSINE N-METHYLTRANSFERASE SUV39H"/>
    <property type="match status" value="1"/>
</dbReference>
<dbReference type="EMBL" id="GEDC01026936">
    <property type="protein sequence ID" value="JAS10362.1"/>
    <property type="molecule type" value="Transcribed_RNA"/>
</dbReference>
<feature type="domain" description="Pre-SET" evidence="9">
    <location>
        <begin position="35"/>
        <end position="97"/>
    </location>
</feature>
<evidence type="ECO:0000256" key="7">
    <source>
        <dbReference type="ARBA" id="ARBA00022833"/>
    </source>
</evidence>
<dbReference type="GO" id="GO:0005694">
    <property type="term" value="C:chromosome"/>
    <property type="evidence" value="ECO:0007669"/>
    <property type="project" value="UniProtKB-SubCell"/>
</dbReference>
<dbReference type="Pfam" id="PF05033">
    <property type="entry name" value="Pre-SET"/>
    <property type="match status" value="1"/>
</dbReference>
<dbReference type="SMART" id="SM00317">
    <property type="entry name" value="SET"/>
    <property type="match status" value="1"/>
</dbReference>
<evidence type="ECO:0000256" key="4">
    <source>
        <dbReference type="ARBA" id="ARBA00022679"/>
    </source>
</evidence>
<keyword evidence="3" id="KW-0489">Methyltransferase</keyword>
<evidence type="ECO:0008006" key="12">
    <source>
        <dbReference type="Google" id="ProtNLM"/>
    </source>
</evidence>
<dbReference type="GO" id="GO:0005634">
    <property type="term" value="C:nucleus"/>
    <property type="evidence" value="ECO:0007669"/>
    <property type="project" value="InterPro"/>
</dbReference>
<dbReference type="PROSITE" id="PS50868">
    <property type="entry name" value="POST_SET"/>
    <property type="match status" value="1"/>
</dbReference>
<gene>
    <name evidence="11" type="ORF">g.1460</name>
</gene>
<dbReference type="GO" id="GO:0008170">
    <property type="term" value="F:N-methyltransferase activity"/>
    <property type="evidence" value="ECO:0007669"/>
    <property type="project" value="UniProtKB-ARBA"/>
</dbReference>
<reference evidence="11" key="1">
    <citation type="submission" date="2015-12" db="EMBL/GenBank/DDBJ databases">
        <title>De novo transcriptome assembly of four potential Pierce s Disease insect vectors from Arizona vineyards.</title>
        <authorList>
            <person name="Tassone E.E."/>
        </authorList>
    </citation>
    <scope>NUCLEOTIDE SEQUENCE</scope>
</reference>
<evidence type="ECO:0000259" key="10">
    <source>
        <dbReference type="PROSITE" id="PS50868"/>
    </source>
</evidence>
<protein>
    <recommendedName>
        <fullName evidence="12">Histone-lysine N-methyltransferase</fullName>
    </recommendedName>
</protein>
<comment type="subcellular location">
    <subcellularLocation>
        <location evidence="1">Chromosome</location>
    </subcellularLocation>
</comment>
<keyword evidence="2" id="KW-0158">Chromosome</keyword>